<dbReference type="KEGG" id="bgp:BGL_1c17340"/>
<evidence type="ECO:0000313" key="1">
    <source>
        <dbReference type="EMBL" id="AJK46243.1"/>
    </source>
</evidence>
<reference evidence="1 2" key="2">
    <citation type="journal article" date="2016" name="Appl. Microbiol. Biotechnol.">
        <title>Mutations improving production and secretion of extracellular lipase by Burkholderia glumae PG1.</title>
        <authorList>
            <person name="Knapp A."/>
            <person name="Voget S."/>
            <person name="Gao R."/>
            <person name="Zaburannyi N."/>
            <person name="Krysciak D."/>
            <person name="Breuer M."/>
            <person name="Hauer B."/>
            <person name="Streit W.R."/>
            <person name="Muller R."/>
            <person name="Daniel R."/>
            <person name="Jaeger K.E."/>
        </authorList>
    </citation>
    <scope>NUCLEOTIDE SEQUENCE [LARGE SCALE GENOMIC DNA]</scope>
    <source>
        <strain evidence="1 2">PG1</strain>
    </source>
</reference>
<dbReference type="HOGENOM" id="CLU_1599180_0_0_4"/>
<evidence type="ECO:0000313" key="2">
    <source>
        <dbReference type="Proteomes" id="UP000031838"/>
    </source>
</evidence>
<keyword evidence="2" id="KW-1185">Reference proteome</keyword>
<organism evidence="1 2">
    <name type="scientific">Burkholderia plantarii</name>
    <dbReference type="NCBI Taxonomy" id="41899"/>
    <lineage>
        <taxon>Bacteria</taxon>
        <taxon>Pseudomonadati</taxon>
        <taxon>Pseudomonadota</taxon>
        <taxon>Betaproteobacteria</taxon>
        <taxon>Burkholderiales</taxon>
        <taxon>Burkholderiaceae</taxon>
        <taxon>Burkholderia</taxon>
    </lineage>
</organism>
<dbReference type="RefSeq" id="WP_042624801.1">
    <property type="nucleotide sequence ID" value="NZ_BSTO01000009.1"/>
</dbReference>
<proteinExistence type="predicted"/>
<dbReference type="Proteomes" id="UP000031838">
    <property type="component" value="Chromosome 1"/>
</dbReference>
<dbReference type="KEGG" id="bpla:bpln_1g20520"/>
<dbReference type="EMBL" id="CP002580">
    <property type="protein sequence ID" value="AJK46243.1"/>
    <property type="molecule type" value="Genomic_DNA"/>
</dbReference>
<sequence length="166" mass="18615">MTVSTASLLKGHYDTTRALGAKVISSDFAFEIEGFEANWLLAKQCPWPEISPTGEVEVPMPLGANMWQPQQIKIAQQGQISMQETVAGSVDNMLIDIIARGGLFNAKVYEGTPQKYLRAKRIVDCFMQMDNPDRDWENRSQVLVFSGTLFFHYFGETLPGNSGDYR</sequence>
<name>A0A0B6RS79_BURPL</name>
<protein>
    <submittedName>
        <fullName evidence="1">Uncharacterized protein</fullName>
    </submittedName>
</protein>
<accession>A0A0B6RS79</accession>
<dbReference type="AlphaFoldDB" id="A0A0B6RS79"/>
<gene>
    <name evidence="1" type="ORF">BGL_1c17340</name>
</gene>
<reference evidence="2" key="1">
    <citation type="submission" date="2011-03" db="EMBL/GenBank/DDBJ databases">
        <authorList>
            <person name="Voget S."/>
            <person name="Streit W.R."/>
            <person name="Jaeger K.E."/>
            <person name="Daniel R."/>
        </authorList>
    </citation>
    <scope>NUCLEOTIDE SEQUENCE [LARGE SCALE GENOMIC DNA]</scope>
    <source>
        <strain evidence="2">PG1</strain>
    </source>
</reference>